<sequence>MFGFKPFVKPNIIVVGGSFVGTKMVDLLAPLVHETHNILLIEKNSHFQNLFAFPRLHSVSGFEHRAFIPFTNQFFQDADAEVASGSKTLPSESTKIIRGEVTSILPKKVVLKSGEEIPYEYLVLATGTGRTGTAARDKKEGISACQRHQARVGKAKKIVVVGGGAFGVQLVSDIKSWPETKDKHVTLVHSHERLMNRFHSGLHDIVTERFKELDVNVVLGQRVVVPRKGFPNNSGREFDVELSNGDSLKADLVILCTGPMPLSSPLRTLSPSSINPHTKFIRVKPTLQICSSSGVVEYPNVFAIGDVADTGAHKAAKPGYAQAEVVAKNIQKMIRSKTARALKEKIGLGGRLASLRASASVETLGTVDSLDTVESTDSDATLVNELEEDDSIDLEEYTKSVPGIHLGMGIGMGVLFYNPAPSGESDKEPSPSIKWDIPGRKPLEINCGLLWEKRAPGVQDFFQ</sequence>
<dbReference type="PANTHER" id="PTHR43735">
    <property type="entry name" value="APOPTOSIS-INDUCING FACTOR 1"/>
    <property type="match status" value="1"/>
</dbReference>
<dbReference type="Gene3D" id="3.50.50.100">
    <property type="match status" value="1"/>
</dbReference>
<dbReference type="Proteomes" id="UP001498398">
    <property type="component" value="Unassembled WGS sequence"/>
</dbReference>
<dbReference type="EMBL" id="JBANRG010000029">
    <property type="protein sequence ID" value="KAK7452137.1"/>
    <property type="molecule type" value="Genomic_DNA"/>
</dbReference>
<keyword evidence="3" id="KW-1185">Reference proteome</keyword>
<organism evidence="2 3">
    <name type="scientific">Marasmiellus scandens</name>
    <dbReference type="NCBI Taxonomy" id="2682957"/>
    <lineage>
        <taxon>Eukaryota</taxon>
        <taxon>Fungi</taxon>
        <taxon>Dikarya</taxon>
        <taxon>Basidiomycota</taxon>
        <taxon>Agaricomycotina</taxon>
        <taxon>Agaricomycetes</taxon>
        <taxon>Agaricomycetidae</taxon>
        <taxon>Agaricales</taxon>
        <taxon>Marasmiineae</taxon>
        <taxon>Omphalotaceae</taxon>
        <taxon>Marasmiellus</taxon>
    </lineage>
</organism>
<dbReference type="InterPro" id="IPR023753">
    <property type="entry name" value="FAD/NAD-binding_dom"/>
</dbReference>
<evidence type="ECO:0000313" key="2">
    <source>
        <dbReference type="EMBL" id="KAK7452137.1"/>
    </source>
</evidence>
<protein>
    <recommendedName>
        <fullName evidence="1">FAD/NAD(P)-binding domain-containing protein</fullName>
    </recommendedName>
</protein>
<evidence type="ECO:0000259" key="1">
    <source>
        <dbReference type="Pfam" id="PF07992"/>
    </source>
</evidence>
<evidence type="ECO:0000313" key="3">
    <source>
        <dbReference type="Proteomes" id="UP001498398"/>
    </source>
</evidence>
<proteinExistence type="predicted"/>
<dbReference type="PANTHER" id="PTHR43735:SF11">
    <property type="entry name" value="HYPOTHETICAL OXIDOREDUCTASE (EUROFUNG)"/>
    <property type="match status" value="1"/>
</dbReference>
<dbReference type="PRINTS" id="PR00411">
    <property type="entry name" value="PNDRDTASEI"/>
</dbReference>
<reference evidence="2 3" key="1">
    <citation type="submission" date="2024-01" db="EMBL/GenBank/DDBJ databases">
        <title>A draft genome for the cacao thread blight pathogen Marasmiellus scandens.</title>
        <authorList>
            <person name="Baruah I.K."/>
            <person name="Leung J."/>
            <person name="Bukari Y."/>
            <person name="Amoako-Attah I."/>
            <person name="Meinhardt L.W."/>
            <person name="Bailey B.A."/>
            <person name="Cohen S.P."/>
        </authorList>
    </citation>
    <scope>NUCLEOTIDE SEQUENCE [LARGE SCALE GENOMIC DNA]</scope>
    <source>
        <strain evidence="2 3">GH-19</strain>
    </source>
</reference>
<dbReference type="PRINTS" id="PR00368">
    <property type="entry name" value="FADPNR"/>
</dbReference>
<name>A0ABR1J902_9AGAR</name>
<gene>
    <name evidence="2" type="ORF">VKT23_012242</name>
</gene>
<comment type="caution">
    <text evidence="2">The sequence shown here is derived from an EMBL/GenBank/DDBJ whole genome shotgun (WGS) entry which is preliminary data.</text>
</comment>
<accession>A0ABR1J902</accession>
<feature type="domain" description="FAD/NAD(P)-binding" evidence="1">
    <location>
        <begin position="11"/>
        <end position="317"/>
    </location>
</feature>
<dbReference type="InterPro" id="IPR036188">
    <property type="entry name" value="FAD/NAD-bd_sf"/>
</dbReference>
<dbReference type="Pfam" id="PF07992">
    <property type="entry name" value="Pyr_redox_2"/>
    <property type="match status" value="1"/>
</dbReference>
<dbReference type="SUPFAM" id="SSF51905">
    <property type="entry name" value="FAD/NAD(P)-binding domain"/>
    <property type="match status" value="1"/>
</dbReference>